<keyword evidence="3" id="KW-1185">Reference proteome</keyword>
<name>A0ABR1B053_POLSC</name>
<sequence>MPEQVKTAGREFLLECHGESPQTDDKRQWRRSEKLKNPPDETRREIVRKAFPLSREKNKYCFYPPPQGGVDGGGSDKELLVGSKQSNAPEVDNNRTWVATSLLDIVYTKDLYGRTLRCVALHKSYPKESQEVQVRLDVKSPSCPVAPPVTNHNPSVHNPVVHKTAGMLPMGVTPLLINN</sequence>
<comment type="caution">
    <text evidence="2">The sequence shown here is derived from an EMBL/GenBank/DDBJ whole genome shotgun (WGS) entry which is preliminary data.</text>
</comment>
<feature type="compositionally biased region" description="Basic and acidic residues" evidence="1">
    <location>
        <begin position="8"/>
        <end position="46"/>
    </location>
</feature>
<accession>A0ABR1B053</accession>
<proteinExistence type="predicted"/>
<reference evidence="2 3" key="1">
    <citation type="submission" date="2023-09" db="EMBL/GenBank/DDBJ databases">
        <title>Genomes of two closely related lineages of the louse Polyplax serrata with different host specificities.</title>
        <authorList>
            <person name="Martinu J."/>
            <person name="Tarabai H."/>
            <person name="Stefka J."/>
            <person name="Hypsa V."/>
        </authorList>
    </citation>
    <scope>NUCLEOTIDE SEQUENCE [LARGE SCALE GENOMIC DNA]</scope>
    <source>
        <strain evidence="2">98ZLc_SE</strain>
    </source>
</reference>
<evidence type="ECO:0000256" key="1">
    <source>
        <dbReference type="SAM" id="MobiDB-lite"/>
    </source>
</evidence>
<dbReference type="Proteomes" id="UP001359485">
    <property type="component" value="Unassembled WGS sequence"/>
</dbReference>
<dbReference type="Gene3D" id="2.60.40.10">
    <property type="entry name" value="Immunoglobulins"/>
    <property type="match status" value="1"/>
</dbReference>
<protein>
    <submittedName>
        <fullName evidence="2">Uncharacterized protein</fullName>
    </submittedName>
</protein>
<dbReference type="InterPro" id="IPR013783">
    <property type="entry name" value="Ig-like_fold"/>
</dbReference>
<evidence type="ECO:0000313" key="2">
    <source>
        <dbReference type="EMBL" id="KAK6632217.1"/>
    </source>
</evidence>
<organism evidence="2 3">
    <name type="scientific">Polyplax serrata</name>
    <name type="common">Common mouse louse</name>
    <dbReference type="NCBI Taxonomy" id="468196"/>
    <lineage>
        <taxon>Eukaryota</taxon>
        <taxon>Metazoa</taxon>
        <taxon>Ecdysozoa</taxon>
        <taxon>Arthropoda</taxon>
        <taxon>Hexapoda</taxon>
        <taxon>Insecta</taxon>
        <taxon>Pterygota</taxon>
        <taxon>Neoptera</taxon>
        <taxon>Paraneoptera</taxon>
        <taxon>Psocodea</taxon>
        <taxon>Troctomorpha</taxon>
        <taxon>Phthiraptera</taxon>
        <taxon>Anoplura</taxon>
        <taxon>Polyplacidae</taxon>
        <taxon>Polyplax</taxon>
    </lineage>
</organism>
<dbReference type="EMBL" id="JAWJWF010000005">
    <property type="protein sequence ID" value="KAK6632217.1"/>
    <property type="molecule type" value="Genomic_DNA"/>
</dbReference>
<feature type="region of interest" description="Disordered" evidence="1">
    <location>
        <begin position="1"/>
        <end position="46"/>
    </location>
</feature>
<gene>
    <name evidence="2" type="ORF">RUM44_007248</name>
</gene>
<evidence type="ECO:0000313" key="3">
    <source>
        <dbReference type="Proteomes" id="UP001359485"/>
    </source>
</evidence>